<evidence type="ECO:0000256" key="1">
    <source>
        <dbReference type="ARBA" id="ARBA00022833"/>
    </source>
</evidence>
<keyword evidence="3" id="KW-1185">Reference proteome</keyword>
<name>A0AAD1MHB9_9MYCO</name>
<dbReference type="Gene3D" id="3.40.50.10320">
    <property type="entry name" value="LmbE-like"/>
    <property type="match status" value="1"/>
</dbReference>
<dbReference type="PANTHER" id="PTHR12993:SF28">
    <property type="entry name" value="LMBE FAMILY PROTEIN"/>
    <property type="match status" value="1"/>
</dbReference>
<dbReference type="Pfam" id="PF02585">
    <property type="entry name" value="PIG-L"/>
    <property type="match status" value="1"/>
</dbReference>
<dbReference type="AlphaFoldDB" id="A0AAD1MHB9"/>
<keyword evidence="1" id="KW-0862">Zinc</keyword>
<dbReference type="SUPFAM" id="SSF102588">
    <property type="entry name" value="LmbE-like"/>
    <property type="match status" value="1"/>
</dbReference>
<sequence length="231" mass="24920">MTTPTEPQPFPADWSSLLVLVPHPDDPEYGMAAAVAKWTAAGKTVRYALACRGEAGIEGMAPQQAGPLREGEQRRAAAIVGVHPVDGVDFWDFPDSNIRNTPALRDKIAAVIAEVRPDVVVAIYGGAQFGPDAPNQRDHIEFAAAVTDAWDAMENPPRRLFQNGPAPTHVETVDGYLDTAVESLAAHEVYLSVLDPATPVREQARAVIDMTCAELSGRRVAGFILERTTDR</sequence>
<gene>
    <name evidence="2" type="ORF">MTER_12350</name>
</gene>
<organism evidence="2 3">
    <name type="scientific">Mycolicibacter terrae</name>
    <dbReference type="NCBI Taxonomy" id="1788"/>
    <lineage>
        <taxon>Bacteria</taxon>
        <taxon>Bacillati</taxon>
        <taxon>Actinomycetota</taxon>
        <taxon>Actinomycetes</taxon>
        <taxon>Mycobacteriales</taxon>
        <taxon>Mycobacteriaceae</taxon>
        <taxon>Mycolicibacter</taxon>
    </lineage>
</organism>
<proteinExistence type="predicted"/>
<dbReference type="EMBL" id="AP022564">
    <property type="protein sequence ID" value="BBX21824.1"/>
    <property type="molecule type" value="Genomic_DNA"/>
</dbReference>
<dbReference type="InterPro" id="IPR003737">
    <property type="entry name" value="GlcNAc_PI_deacetylase-related"/>
</dbReference>
<dbReference type="InterPro" id="IPR024078">
    <property type="entry name" value="LmbE-like_dom_sf"/>
</dbReference>
<dbReference type="GO" id="GO:0016811">
    <property type="term" value="F:hydrolase activity, acting on carbon-nitrogen (but not peptide) bonds, in linear amides"/>
    <property type="evidence" value="ECO:0007669"/>
    <property type="project" value="TreeGrafter"/>
</dbReference>
<protein>
    <submittedName>
        <fullName evidence="2">GlcNAc-PI de-N-acetylase</fullName>
    </submittedName>
</protein>
<dbReference type="PANTHER" id="PTHR12993">
    <property type="entry name" value="N-ACETYLGLUCOSAMINYL-PHOSPHATIDYLINOSITOL DE-N-ACETYLASE-RELATED"/>
    <property type="match status" value="1"/>
</dbReference>
<dbReference type="Proteomes" id="UP000467636">
    <property type="component" value="Chromosome"/>
</dbReference>
<evidence type="ECO:0000313" key="3">
    <source>
        <dbReference type="Proteomes" id="UP000467636"/>
    </source>
</evidence>
<reference evidence="2 3" key="1">
    <citation type="journal article" date="2019" name="Emerg. Microbes Infect.">
        <title>Comprehensive subspecies identification of 175 nontuberculous mycobacteria species based on 7547 genomic profiles.</title>
        <authorList>
            <person name="Matsumoto Y."/>
            <person name="Kinjo T."/>
            <person name="Motooka D."/>
            <person name="Nabeya D."/>
            <person name="Jung N."/>
            <person name="Uechi K."/>
            <person name="Horii T."/>
            <person name="Iida T."/>
            <person name="Fujita J."/>
            <person name="Nakamura S."/>
        </authorList>
    </citation>
    <scope>NUCLEOTIDE SEQUENCE [LARGE SCALE GENOMIC DNA]</scope>
    <source>
        <strain evidence="2 3">JCM 12143</strain>
    </source>
</reference>
<evidence type="ECO:0000313" key="2">
    <source>
        <dbReference type="EMBL" id="BBX21824.1"/>
    </source>
</evidence>
<dbReference type="GO" id="GO:0016137">
    <property type="term" value="P:glycoside metabolic process"/>
    <property type="evidence" value="ECO:0007669"/>
    <property type="project" value="UniProtKB-ARBA"/>
</dbReference>
<accession>A0AAD1MHB9</accession>
<dbReference type="RefSeq" id="WP_085261990.1">
    <property type="nucleotide sequence ID" value="NZ_AP022564.1"/>
</dbReference>